<feature type="region of interest" description="Disordered" evidence="1">
    <location>
        <begin position="84"/>
        <end position="122"/>
    </location>
</feature>
<dbReference type="AlphaFoldDB" id="A0A6A5QM63"/>
<proteinExistence type="predicted"/>
<dbReference type="Proteomes" id="UP000800096">
    <property type="component" value="Unassembled WGS sequence"/>
</dbReference>
<evidence type="ECO:0000313" key="2">
    <source>
        <dbReference type="EMBL" id="KAF1915137.1"/>
    </source>
</evidence>
<accession>A0A6A5QM63</accession>
<organism evidence="2 3">
    <name type="scientific">Ampelomyces quisqualis</name>
    <name type="common">Powdery mildew agent</name>
    <dbReference type="NCBI Taxonomy" id="50730"/>
    <lineage>
        <taxon>Eukaryota</taxon>
        <taxon>Fungi</taxon>
        <taxon>Dikarya</taxon>
        <taxon>Ascomycota</taxon>
        <taxon>Pezizomycotina</taxon>
        <taxon>Dothideomycetes</taxon>
        <taxon>Pleosporomycetidae</taxon>
        <taxon>Pleosporales</taxon>
        <taxon>Pleosporineae</taxon>
        <taxon>Phaeosphaeriaceae</taxon>
        <taxon>Ampelomyces</taxon>
    </lineage>
</organism>
<keyword evidence="3" id="KW-1185">Reference proteome</keyword>
<name>A0A6A5QM63_AMPQU</name>
<gene>
    <name evidence="2" type="ORF">BDU57DRAFT_263536</name>
</gene>
<feature type="region of interest" description="Disordered" evidence="1">
    <location>
        <begin position="139"/>
        <end position="180"/>
    </location>
</feature>
<reference evidence="2" key="1">
    <citation type="journal article" date="2020" name="Stud. Mycol.">
        <title>101 Dothideomycetes genomes: a test case for predicting lifestyles and emergence of pathogens.</title>
        <authorList>
            <person name="Haridas S."/>
            <person name="Albert R."/>
            <person name="Binder M."/>
            <person name="Bloem J."/>
            <person name="Labutti K."/>
            <person name="Salamov A."/>
            <person name="Andreopoulos B."/>
            <person name="Baker S."/>
            <person name="Barry K."/>
            <person name="Bills G."/>
            <person name="Bluhm B."/>
            <person name="Cannon C."/>
            <person name="Castanera R."/>
            <person name="Culley D."/>
            <person name="Daum C."/>
            <person name="Ezra D."/>
            <person name="Gonzalez J."/>
            <person name="Henrissat B."/>
            <person name="Kuo A."/>
            <person name="Liang C."/>
            <person name="Lipzen A."/>
            <person name="Lutzoni F."/>
            <person name="Magnuson J."/>
            <person name="Mondo S."/>
            <person name="Nolan M."/>
            <person name="Ohm R."/>
            <person name="Pangilinan J."/>
            <person name="Park H.-J."/>
            <person name="Ramirez L."/>
            <person name="Alfaro M."/>
            <person name="Sun H."/>
            <person name="Tritt A."/>
            <person name="Yoshinaga Y."/>
            <person name="Zwiers L.-H."/>
            <person name="Turgeon B."/>
            <person name="Goodwin S."/>
            <person name="Spatafora J."/>
            <person name="Crous P."/>
            <person name="Grigoriev I."/>
        </authorList>
    </citation>
    <scope>NUCLEOTIDE SEQUENCE</scope>
    <source>
        <strain evidence="2">HMLAC05119</strain>
    </source>
</reference>
<protein>
    <submittedName>
        <fullName evidence="2">Uncharacterized protein</fullName>
    </submittedName>
</protein>
<sequence length="180" mass="19620">MTRARLGRIGESAAAVIGHACRRVKLVGHAHGMDTCKHNIAGMSSVLRASQDIPYPREHGWLGQTPPARPRARHEPSFGTVAARHAARQPRQPNMADAVRKRQPKAKAIARPSLRHGQSDCSLPAVFPRARSLATQHTPKTFPALSPTPHPHPRSSPIRSSHTPHTSARTDCATLHHLIP</sequence>
<evidence type="ECO:0000256" key="1">
    <source>
        <dbReference type="SAM" id="MobiDB-lite"/>
    </source>
</evidence>
<dbReference type="EMBL" id="ML979136">
    <property type="protein sequence ID" value="KAF1915137.1"/>
    <property type="molecule type" value="Genomic_DNA"/>
</dbReference>
<feature type="compositionally biased region" description="Low complexity" evidence="1">
    <location>
        <begin position="155"/>
        <end position="167"/>
    </location>
</feature>
<evidence type="ECO:0000313" key="3">
    <source>
        <dbReference type="Proteomes" id="UP000800096"/>
    </source>
</evidence>